<keyword evidence="5" id="KW-1185">Reference proteome</keyword>
<dbReference type="EMBL" id="JALGCL010000003">
    <property type="protein sequence ID" value="MCJ0826163.1"/>
    <property type="molecule type" value="Genomic_DNA"/>
</dbReference>
<evidence type="ECO:0000256" key="2">
    <source>
        <dbReference type="SAM" id="SignalP"/>
    </source>
</evidence>
<evidence type="ECO:0000256" key="1">
    <source>
        <dbReference type="SAM" id="MobiDB-lite"/>
    </source>
</evidence>
<feature type="signal peptide" evidence="2">
    <location>
        <begin position="1"/>
        <end position="22"/>
    </location>
</feature>
<dbReference type="InterPro" id="IPR025392">
    <property type="entry name" value="DUF4124"/>
</dbReference>
<feature type="region of interest" description="Disordered" evidence="1">
    <location>
        <begin position="45"/>
        <end position="83"/>
    </location>
</feature>
<sequence length="227" mass="24834">MHVAFPRLVCGLLIAAAWPATSVDVTIYRCTDARGHLTLRDTPCAKGERQETREMLRPRDGTPAAAPVSAPVSAGTNEGPATPRVMVLRTPQPLYECVTPDGDRYTSDTPEGRPRWVPLWTLGYPLPVGPYQRAGADLAITGGNVSIHAGSTVLVPPPVYPVYPPQAGTWIRDTCHSLPQQEVCARLLDRRDEIRRRFFNAQPSEREVLGNEERGINARLDSDCGGD</sequence>
<reference evidence="4 5" key="1">
    <citation type="submission" date="2022-03" db="EMBL/GenBank/DDBJ databases">
        <title>Luteimonas soily sp. nov., a novel bacterium isolated from the soil.</title>
        <authorList>
            <person name="Zhang X."/>
        </authorList>
    </citation>
    <scope>NUCLEOTIDE SEQUENCE [LARGE SCALE GENOMIC DNA]</scope>
    <source>
        <strain evidence="4 5">50</strain>
    </source>
</reference>
<feature type="domain" description="DUF4124" evidence="3">
    <location>
        <begin position="15"/>
        <end position="67"/>
    </location>
</feature>
<name>A0ABT0A5F8_9GAMM</name>
<keyword evidence="2" id="KW-0732">Signal</keyword>
<dbReference type="Pfam" id="PF13511">
    <property type="entry name" value="DUF4124"/>
    <property type="match status" value="1"/>
</dbReference>
<feature type="compositionally biased region" description="Low complexity" evidence="1">
    <location>
        <begin position="63"/>
        <end position="74"/>
    </location>
</feature>
<feature type="chain" id="PRO_5046780423" evidence="2">
    <location>
        <begin position="23"/>
        <end position="227"/>
    </location>
</feature>
<evidence type="ECO:0000259" key="3">
    <source>
        <dbReference type="Pfam" id="PF13511"/>
    </source>
</evidence>
<dbReference type="Proteomes" id="UP001165423">
    <property type="component" value="Unassembled WGS sequence"/>
</dbReference>
<gene>
    <name evidence="4" type="ORF">MQC88_09425</name>
</gene>
<accession>A0ABT0A5F8</accession>
<evidence type="ECO:0000313" key="4">
    <source>
        <dbReference type="EMBL" id="MCJ0826163.1"/>
    </source>
</evidence>
<protein>
    <submittedName>
        <fullName evidence="4">DUF4124 domain-containing protein</fullName>
    </submittedName>
</protein>
<evidence type="ECO:0000313" key="5">
    <source>
        <dbReference type="Proteomes" id="UP001165423"/>
    </source>
</evidence>
<comment type="caution">
    <text evidence="4">The sequence shown here is derived from an EMBL/GenBank/DDBJ whole genome shotgun (WGS) entry which is preliminary data.</text>
</comment>
<organism evidence="4 5">
    <name type="scientific">Cognatiluteimonas sedimenti</name>
    <dbReference type="NCBI Taxonomy" id="2927791"/>
    <lineage>
        <taxon>Bacteria</taxon>
        <taxon>Pseudomonadati</taxon>
        <taxon>Pseudomonadota</taxon>
        <taxon>Gammaproteobacteria</taxon>
        <taxon>Lysobacterales</taxon>
        <taxon>Lysobacteraceae</taxon>
        <taxon>Cognatiluteimonas</taxon>
    </lineage>
</organism>
<dbReference type="RefSeq" id="WP_243321393.1">
    <property type="nucleotide sequence ID" value="NZ_JALGCL010000003.1"/>
</dbReference>
<proteinExistence type="predicted"/>
<feature type="compositionally biased region" description="Basic and acidic residues" evidence="1">
    <location>
        <begin position="46"/>
        <end position="60"/>
    </location>
</feature>